<reference evidence="3 4" key="1">
    <citation type="submission" date="2020-12" db="EMBL/GenBank/DDBJ databases">
        <title>Revised draft genomes of Rhodomicrobium vannielii ATCC 17100 and Rhodomicrobium udaipurense JA643.</title>
        <authorList>
            <person name="Conners E.M."/>
            <person name="Davenport E.J."/>
            <person name="Bose A."/>
        </authorList>
    </citation>
    <scope>NUCLEOTIDE SEQUENCE [LARGE SCALE GENOMIC DNA]</scope>
    <source>
        <strain evidence="3 4">JA643</strain>
    </source>
</reference>
<dbReference type="Gene3D" id="1.20.144.10">
    <property type="entry name" value="Phosphatidic acid phosphatase type 2/haloperoxidase"/>
    <property type="match status" value="2"/>
</dbReference>
<feature type="transmembrane region" description="Helical" evidence="1">
    <location>
        <begin position="180"/>
        <end position="201"/>
    </location>
</feature>
<dbReference type="PANTHER" id="PTHR14969:SF13">
    <property type="entry name" value="AT30094P"/>
    <property type="match status" value="1"/>
</dbReference>
<feature type="transmembrane region" description="Helical" evidence="1">
    <location>
        <begin position="150"/>
        <end position="168"/>
    </location>
</feature>
<keyword evidence="1" id="KW-0812">Transmembrane</keyword>
<feature type="transmembrane region" description="Helical" evidence="1">
    <location>
        <begin position="22"/>
        <end position="43"/>
    </location>
</feature>
<feature type="domain" description="Phosphatidic acid phosphatase type 2/haloperoxidase" evidence="2">
    <location>
        <begin position="106"/>
        <end position="222"/>
    </location>
</feature>
<dbReference type="Proteomes" id="UP000623250">
    <property type="component" value="Unassembled WGS sequence"/>
</dbReference>
<accession>A0A8I1GBY4</accession>
<sequence length="234" mass="24765">MSFTAEDPAYPARRDPTQPPRFATLVAASVLLALFAGISAAIYSGGLTDFDRGLLLALRDQLNPADALGPRWLAVGARDVTALGSTAVLTLATIIALGYFALERRWGGFALVFVAVIGGTLVNNTLKALVQRARPDFVAEIAETSTYSFPSGHAFMSAVTFLILGALIARARPDAVGRAFVFSVAVALTLLVGASRVYLGMHWPSDVLAGWCAGASWALLCWAAADWLGRRARP</sequence>
<feature type="transmembrane region" description="Helical" evidence="1">
    <location>
        <begin position="109"/>
        <end position="130"/>
    </location>
</feature>
<keyword evidence="4" id="KW-1185">Reference proteome</keyword>
<dbReference type="CDD" id="cd03392">
    <property type="entry name" value="PAP2_like_2"/>
    <property type="match status" value="1"/>
</dbReference>
<evidence type="ECO:0000313" key="3">
    <source>
        <dbReference type="EMBL" id="MBJ7544262.1"/>
    </source>
</evidence>
<proteinExistence type="predicted"/>
<feature type="transmembrane region" description="Helical" evidence="1">
    <location>
        <begin position="80"/>
        <end position="102"/>
    </location>
</feature>
<dbReference type="Pfam" id="PF01569">
    <property type="entry name" value="PAP2"/>
    <property type="match status" value="1"/>
</dbReference>
<name>A0A8I1GBY4_9HYPH</name>
<keyword evidence="1" id="KW-1133">Transmembrane helix</keyword>
<evidence type="ECO:0000313" key="4">
    <source>
        <dbReference type="Proteomes" id="UP000623250"/>
    </source>
</evidence>
<dbReference type="InterPro" id="IPR036938">
    <property type="entry name" value="PAP2/HPO_sf"/>
</dbReference>
<gene>
    <name evidence="3" type="ORF">JDN41_11975</name>
</gene>
<keyword evidence="1" id="KW-0472">Membrane</keyword>
<dbReference type="SMART" id="SM00014">
    <property type="entry name" value="acidPPc"/>
    <property type="match status" value="1"/>
</dbReference>
<dbReference type="SUPFAM" id="SSF48317">
    <property type="entry name" value="Acid phosphatase/Vanadium-dependent haloperoxidase"/>
    <property type="match status" value="1"/>
</dbReference>
<evidence type="ECO:0000256" key="1">
    <source>
        <dbReference type="SAM" id="Phobius"/>
    </source>
</evidence>
<dbReference type="EMBL" id="JAEMUK010000078">
    <property type="protein sequence ID" value="MBJ7544262.1"/>
    <property type="molecule type" value="Genomic_DNA"/>
</dbReference>
<feature type="transmembrane region" description="Helical" evidence="1">
    <location>
        <begin position="207"/>
        <end position="228"/>
    </location>
</feature>
<comment type="caution">
    <text evidence="3">The sequence shown here is derived from an EMBL/GenBank/DDBJ whole genome shotgun (WGS) entry which is preliminary data.</text>
</comment>
<evidence type="ECO:0000259" key="2">
    <source>
        <dbReference type="SMART" id="SM00014"/>
    </source>
</evidence>
<dbReference type="PANTHER" id="PTHR14969">
    <property type="entry name" value="SPHINGOSINE-1-PHOSPHATE PHOSPHOHYDROLASE"/>
    <property type="match status" value="1"/>
</dbReference>
<dbReference type="AlphaFoldDB" id="A0A8I1GBY4"/>
<organism evidence="3 4">
    <name type="scientific">Rhodomicrobium udaipurense</name>
    <dbReference type="NCBI Taxonomy" id="1202716"/>
    <lineage>
        <taxon>Bacteria</taxon>
        <taxon>Pseudomonadati</taxon>
        <taxon>Pseudomonadota</taxon>
        <taxon>Alphaproteobacteria</taxon>
        <taxon>Hyphomicrobiales</taxon>
        <taxon>Hyphomicrobiaceae</taxon>
        <taxon>Rhodomicrobium</taxon>
    </lineage>
</organism>
<dbReference type="InterPro" id="IPR000326">
    <property type="entry name" value="PAP2/HPO"/>
</dbReference>
<dbReference type="RefSeq" id="WP_052037221.1">
    <property type="nucleotide sequence ID" value="NZ_JAEMUK010000078.1"/>
</dbReference>
<protein>
    <submittedName>
        <fullName evidence="3">Phosphatase PAP2 family protein</fullName>
    </submittedName>
</protein>